<sequence length="724" mass="82204">MLPASPTLLAVDDEPRLLNSMRDLLSLNGYEVDLESDSRNAIERLRTGHYDIALLDLKMPHVNGQQIMQYVAQHNIPTDIIVISGEASFETAVEALRLGAHDFLTKPYTPEQLLKRLDNTLAQRRLRRDATAYQKRLRNSEKLHRFLVNTSPDIIYVLNEEGCFTFLNKRVTQLLGFTRDDLIDKHYTTLVHEEDQELARFTFNERRTGKRATHNVELRLRTKGGSGGHRSFSTQLMCIELNAIGLYSSTGHDNERRHVGTYGVARDISERKQAEETIRYQAHHDLLTGLPNRTLFKDRLNMMIAQARRTGHKVAVMFIDLDRFKIVNDTLGHVIGDQLLRAAGQSMQECLRDADTLARLGGDEFVILLPQVTDHKSASAVSSKIIAALKQPFVINQRELFISASIGIAMFPDDGSTDDELIKNADIAMYSVKNDSRGGYAFYAQAMGSEFSQHMDLEMDLRRALSKEEFAVYYQPQFDTTNRRIVGIEALLRWQHPERGMLYPDSFIPLAEEIDLISRITLWVLDATTAQMRQWMDAGIAPPRLAVNLSALDLKHTTIVDETIQTLQRHGVPGNRLELEITETLIAQDITRATHHLTALSHHGINIAIDDFGTGYSSLNYLHRLPIHTLKIDRSFVRDIAPERNERSVIDAIIVMAHGFNLKVIAEGVETEAQRDWLEQRNCHTMQGYLFSRPLPVQDIEELLRASQADQENPGLIQANRHNA</sequence>
<dbReference type="NCBIfam" id="TIGR00229">
    <property type="entry name" value="sensory_box"/>
    <property type="match status" value="1"/>
</dbReference>
<dbReference type="PROSITE" id="PS50110">
    <property type="entry name" value="RESPONSE_REGULATORY"/>
    <property type="match status" value="1"/>
</dbReference>
<organism evidence="10 11">
    <name type="scientific">Acidihalobacter ferrooxydans</name>
    <dbReference type="NCBI Taxonomy" id="1765967"/>
    <lineage>
        <taxon>Bacteria</taxon>
        <taxon>Pseudomonadati</taxon>
        <taxon>Pseudomonadota</taxon>
        <taxon>Gammaproteobacteria</taxon>
        <taxon>Chromatiales</taxon>
        <taxon>Ectothiorhodospiraceae</taxon>
        <taxon>Acidihalobacter</taxon>
    </lineage>
</organism>
<dbReference type="SUPFAM" id="SSF52172">
    <property type="entry name" value="CheY-like"/>
    <property type="match status" value="1"/>
</dbReference>
<keyword evidence="5" id="KW-0597">Phosphoprotein</keyword>
<keyword evidence="11" id="KW-1185">Reference proteome</keyword>
<dbReference type="CDD" id="cd00130">
    <property type="entry name" value="PAS"/>
    <property type="match status" value="1"/>
</dbReference>
<evidence type="ECO:0000256" key="2">
    <source>
        <dbReference type="ARBA" id="ARBA00012282"/>
    </source>
</evidence>
<evidence type="ECO:0000313" key="10">
    <source>
        <dbReference type="EMBL" id="APZ42214.1"/>
    </source>
</evidence>
<dbReference type="EC" id="3.1.4.52" evidence="2"/>
<feature type="modified residue" description="4-aspartylphosphate" evidence="5">
    <location>
        <position position="56"/>
    </location>
</feature>
<dbReference type="Gene3D" id="3.20.20.450">
    <property type="entry name" value="EAL domain"/>
    <property type="match status" value="1"/>
</dbReference>
<feature type="domain" description="EAL" evidence="8">
    <location>
        <begin position="454"/>
        <end position="708"/>
    </location>
</feature>
<dbReference type="Pfam" id="PF00563">
    <property type="entry name" value="EAL"/>
    <property type="match status" value="1"/>
</dbReference>
<accession>A0A1P8UEM0</accession>
<dbReference type="CDD" id="cd01949">
    <property type="entry name" value="GGDEF"/>
    <property type="match status" value="1"/>
</dbReference>
<dbReference type="GO" id="GO:0006355">
    <property type="term" value="P:regulation of DNA-templated transcription"/>
    <property type="evidence" value="ECO:0007669"/>
    <property type="project" value="InterPro"/>
</dbReference>
<dbReference type="PANTHER" id="PTHR44757:SF2">
    <property type="entry name" value="BIOFILM ARCHITECTURE MAINTENANCE PROTEIN MBAA"/>
    <property type="match status" value="1"/>
</dbReference>
<dbReference type="Gene3D" id="3.30.450.20">
    <property type="entry name" value="PAS domain"/>
    <property type="match status" value="1"/>
</dbReference>
<comment type="catalytic activity">
    <reaction evidence="4">
        <text>3',3'-c-di-GMP + H2O = 5'-phosphoguanylyl(3'-&gt;5')guanosine + H(+)</text>
        <dbReference type="Rhea" id="RHEA:24902"/>
        <dbReference type="ChEBI" id="CHEBI:15377"/>
        <dbReference type="ChEBI" id="CHEBI:15378"/>
        <dbReference type="ChEBI" id="CHEBI:58754"/>
        <dbReference type="ChEBI" id="CHEBI:58805"/>
        <dbReference type="EC" id="3.1.4.52"/>
    </reaction>
    <physiologicalReaction direction="left-to-right" evidence="4">
        <dbReference type="Rhea" id="RHEA:24903"/>
    </physiologicalReaction>
</comment>
<dbReference type="Pfam" id="PF00072">
    <property type="entry name" value="Response_reg"/>
    <property type="match status" value="1"/>
</dbReference>
<reference evidence="10 11" key="1">
    <citation type="submission" date="2017-01" db="EMBL/GenBank/DDBJ databases">
        <title>Draft sequence of Acidihalobacter ferrooxidans strain DSM 14175 (strain V8).</title>
        <authorList>
            <person name="Khaleque H.N."/>
            <person name="Ramsay J.P."/>
            <person name="Murphy R.J.T."/>
            <person name="Kaksonen A.H."/>
            <person name="Boxall N.J."/>
            <person name="Watkin E.L.J."/>
        </authorList>
    </citation>
    <scope>NUCLEOTIDE SEQUENCE [LARGE SCALE GENOMIC DNA]</scope>
    <source>
        <strain evidence="10 11">V8</strain>
    </source>
</reference>
<dbReference type="InterPro" id="IPR001789">
    <property type="entry name" value="Sig_transdc_resp-reg_receiver"/>
</dbReference>
<dbReference type="RefSeq" id="WP_076835683.1">
    <property type="nucleotide sequence ID" value="NZ_CP019434.1"/>
</dbReference>
<feature type="domain" description="Response regulatory" evidence="6">
    <location>
        <begin position="7"/>
        <end position="121"/>
    </location>
</feature>
<feature type="domain" description="PAS" evidence="7">
    <location>
        <begin position="140"/>
        <end position="197"/>
    </location>
</feature>
<dbReference type="InterPro" id="IPR029787">
    <property type="entry name" value="Nucleotide_cyclase"/>
</dbReference>
<dbReference type="STRING" id="1765967.BW247_03155"/>
<dbReference type="Gene3D" id="3.30.70.270">
    <property type="match status" value="1"/>
</dbReference>
<dbReference type="SMART" id="SM00052">
    <property type="entry name" value="EAL"/>
    <property type="match status" value="1"/>
</dbReference>
<dbReference type="NCBIfam" id="TIGR00254">
    <property type="entry name" value="GGDEF"/>
    <property type="match status" value="1"/>
</dbReference>
<dbReference type="InterPro" id="IPR035965">
    <property type="entry name" value="PAS-like_dom_sf"/>
</dbReference>
<dbReference type="FunFam" id="3.30.70.270:FF:000001">
    <property type="entry name" value="Diguanylate cyclase domain protein"/>
    <property type="match status" value="1"/>
</dbReference>
<dbReference type="AlphaFoldDB" id="A0A1P8UEM0"/>
<evidence type="ECO:0000256" key="4">
    <source>
        <dbReference type="ARBA" id="ARBA00051114"/>
    </source>
</evidence>
<dbReference type="PANTHER" id="PTHR44757">
    <property type="entry name" value="DIGUANYLATE CYCLASE DGCP"/>
    <property type="match status" value="1"/>
</dbReference>
<dbReference type="InterPro" id="IPR000160">
    <property type="entry name" value="GGDEF_dom"/>
</dbReference>
<evidence type="ECO:0000313" key="11">
    <source>
        <dbReference type="Proteomes" id="UP000243807"/>
    </source>
</evidence>
<dbReference type="GO" id="GO:0000160">
    <property type="term" value="P:phosphorelay signal transduction system"/>
    <property type="evidence" value="ECO:0007669"/>
    <property type="project" value="InterPro"/>
</dbReference>
<dbReference type="SUPFAM" id="SSF55073">
    <property type="entry name" value="Nucleotide cyclase"/>
    <property type="match status" value="1"/>
</dbReference>
<dbReference type="Proteomes" id="UP000243807">
    <property type="component" value="Chromosome"/>
</dbReference>
<dbReference type="Gene3D" id="3.40.50.2300">
    <property type="match status" value="1"/>
</dbReference>
<dbReference type="InterPro" id="IPR043128">
    <property type="entry name" value="Rev_trsase/Diguanyl_cyclase"/>
</dbReference>
<dbReference type="CDD" id="cd00156">
    <property type="entry name" value="REC"/>
    <property type="match status" value="1"/>
</dbReference>
<keyword evidence="3" id="KW-0973">c-di-GMP</keyword>
<dbReference type="CDD" id="cd01948">
    <property type="entry name" value="EAL"/>
    <property type="match status" value="1"/>
</dbReference>
<dbReference type="FunFam" id="3.20.20.450:FF:000001">
    <property type="entry name" value="Cyclic di-GMP phosphodiesterase yahA"/>
    <property type="match status" value="1"/>
</dbReference>
<dbReference type="InterPro" id="IPR035919">
    <property type="entry name" value="EAL_sf"/>
</dbReference>
<dbReference type="PROSITE" id="PS50112">
    <property type="entry name" value="PAS"/>
    <property type="match status" value="1"/>
</dbReference>
<name>A0A1P8UEM0_9GAMM</name>
<dbReference type="SUPFAM" id="SSF55785">
    <property type="entry name" value="PYP-like sensor domain (PAS domain)"/>
    <property type="match status" value="1"/>
</dbReference>
<dbReference type="PROSITE" id="PS50887">
    <property type="entry name" value="GGDEF"/>
    <property type="match status" value="1"/>
</dbReference>
<comment type="cofactor">
    <cofactor evidence="1">
        <name>Mg(2+)</name>
        <dbReference type="ChEBI" id="CHEBI:18420"/>
    </cofactor>
</comment>
<dbReference type="InterPro" id="IPR011006">
    <property type="entry name" value="CheY-like_superfamily"/>
</dbReference>
<dbReference type="GO" id="GO:0071111">
    <property type="term" value="F:cyclic-guanylate-specific phosphodiesterase activity"/>
    <property type="evidence" value="ECO:0007669"/>
    <property type="project" value="UniProtKB-EC"/>
</dbReference>
<evidence type="ECO:0000259" key="8">
    <source>
        <dbReference type="PROSITE" id="PS50883"/>
    </source>
</evidence>
<dbReference type="SMART" id="SM00091">
    <property type="entry name" value="PAS"/>
    <property type="match status" value="1"/>
</dbReference>
<evidence type="ECO:0000259" key="7">
    <source>
        <dbReference type="PROSITE" id="PS50112"/>
    </source>
</evidence>
<protein>
    <recommendedName>
        <fullName evidence="2">cyclic-guanylate-specific phosphodiesterase</fullName>
        <ecNumber evidence="2">3.1.4.52</ecNumber>
    </recommendedName>
</protein>
<dbReference type="EMBL" id="CP019434">
    <property type="protein sequence ID" value="APZ42214.1"/>
    <property type="molecule type" value="Genomic_DNA"/>
</dbReference>
<evidence type="ECO:0000259" key="9">
    <source>
        <dbReference type="PROSITE" id="PS50887"/>
    </source>
</evidence>
<dbReference type="PROSITE" id="PS50883">
    <property type="entry name" value="EAL"/>
    <property type="match status" value="1"/>
</dbReference>
<dbReference type="Pfam" id="PF00989">
    <property type="entry name" value="PAS"/>
    <property type="match status" value="1"/>
</dbReference>
<dbReference type="SUPFAM" id="SSF141868">
    <property type="entry name" value="EAL domain-like"/>
    <property type="match status" value="1"/>
</dbReference>
<dbReference type="GO" id="GO:0071732">
    <property type="term" value="P:cellular response to nitric oxide"/>
    <property type="evidence" value="ECO:0007669"/>
    <property type="project" value="UniProtKB-ARBA"/>
</dbReference>
<feature type="domain" description="GGDEF" evidence="9">
    <location>
        <begin position="312"/>
        <end position="445"/>
    </location>
</feature>
<proteinExistence type="predicted"/>
<evidence type="ECO:0000256" key="1">
    <source>
        <dbReference type="ARBA" id="ARBA00001946"/>
    </source>
</evidence>
<dbReference type="InterPro" id="IPR001633">
    <property type="entry name" value="EAL_dom"/>
</dbReference>
<evidence type="ECO:0000256" key="5">
    <source>
        <dbReference type="PROSITE-ProRule" id="PRU00169"/>
    </source>
</evidence>
<dbReference type="SMART" id="SM00267">
    <property type="entry name" value="GGDEF"/>
    <property type="match status" value="1"/>
</dbReference>
<dbReference type="KEGG" id="afy:BW247_03155"/>
<dbReference type="InterPro" id="IPR000014">
    <property type="entry name" value="PAS"/>
</dbReference>
<dbReference type="InterPro" id="IPR052155">
    <property type="entry name" value="Biofilm_reg_signaling"/>
</dbReference>
<evidence type="ECO:0000259" key="6">
    <source>
        <dbReference type="PROSITE" id="PS50110"/>
    </source>
</evidence>
<dbReference type="OrthoDB" id="1316910at2"/>
<dbReference type="InterPro" id="IPR013767">
    <property type="entry name" value="PAS_fold"/>
</dbReference>
<gene>
    <name evidence="10" type="ORF">BW247_03155</name>
</gene>
<dbReference type="Pfam" id="PF00990">
    <property type="entry name" value="GGDEF"/>
    <property type="match status" value="1"/>
</dbReference>
<evidence type="ECO:0000256" key="3">
    <source>
        <dbReference type="ARBA" id="ARBA00022636"/>
    </source>
</evidence>
<dbReference type="SMART" id="SM00448">
    <property type="entry name" value="REC"/>
    <property type="match status" value="1"/>
</dbReference>